<organism evidence="5 6">
    <name type="scientific">Aspergillus tanneri</name>
    <dbReference type="NCBI Taxonomy" id="1220188"/>
    <lineage>
        <taxon>Eukaryota</taxon>
        <taxon>Fungi</taxon>
        <taxon>Dikarya</taxon>
        <taxon>Ascomycota</taxon>
        <taxon>Pezizomycotina</taxon>
        <taxon>Eurotiomycetes</taxon>
        <taxon>Eurotiomycetidae</taxon>
        <taxon>Eurotiales</taxon>
        <taxon>Aspergillaceae</taxon>
        <taxon>Aspergillus</taxon>
        <taxon>Aspergillus subgen. Circumdati</taxon>
    </lineage>
</organism>
<evidence type="ECO:0000256" key="1">
    <source>
        <dbReference type="ARBA" id="ARBA00022441"/>
    </source>
</evidence>
<dbReference type="RefSeq" id="XP_033420900.1">
    <property type="nucleotide sequence ID" value="XM_033576236.1"/>
</dbReference>
<evidence type="ECO:0000256" key="2">
    <source>
        <dbReference type="ARBA" id="ARBA00022737"/>
    </source>
</evidence>
<dbReference type="VEuPathDB" id="FungiDB:EYZ11_012036"/>
<dbReference type="SUPFAM" id="SSF50965">
    <property type="entry name" value="Galactose oxidase, central domain"/>
    <property type="match status" value="1"/>
</dbReference>
<proteinExistence type="predicted"/>
<dbReference type="EMBL" id="QUQM01000009">
    <property type="protein sequence ID" value="KAA8641538.1"/>
    <property type="molecule type" value="Genomic_DNA"/>
</dbReference>
<dbReference type="PANTHER" id="PTHR46228">
    <property type="entry name" value="KELCH DOMAIN-CONTAINING PROTEIN"/>
    <property type="match status" value="1"/>
</dbReference>
<dbReference type="AlphaFoldDB" id="A0A5M9M454"/>
<dbReference type="OrthoDB" id="540004at2759"/>
<name>A0A5M9M454_9EURO</name>
<gene>
    <name evidence="5" type="ORF">ATNIH1004_011674</name>
</gene>
<evidence type="ECO:0000256" key="3">
    <source>
        <dbReference type="SAM" id="MobiDB-lite"/>
    </source>
</evidence>
<keyword evidence="4" id="KW-0472">Membrane</keyword>
<evidence type="ECO:0008006" key="7">
    <source>
        <dbReference type="Google" id="ProtNLM"/>
    </source>
</evidence>
<dbReference type="PANTHER" id="PTHR46228:SF2">
    <property type="entry name" value="KELCH REPEAT PROTEIN (AFU_ORTHOLOGUE AFUA_4G14350)"/>
    <property type="match status" value="1"/>
</dbReference>
<evidence type="ECO:0000313" key="5">
    <source>
        <dbReference type="EMBL" id="KAA8641538.1"/>
    </source>
</evidence>
<sequence>MCNWSQFRANVIRDQIYLDGGSLWWRSGFSDGTYGTPQSDGNSRGTLFTLPLTDPFDVTTTNLTSLFSRNPEPDDVPVNFQDGTMFSTDNEFLLFGGVARLTNSGNVPGAQDLLGYERYQWGPYRSTWHPSFTRPKLPSHMTRYITHGAGVSVASESLGFYFGGMRGPNWGPITSHDASANTSASTLISVSLSTMSHEAWTNMTLPNEIPTRANAQMVWLPISAQGALAVIGGVPHPENLYPGGLSETQAQENNETGSSFLVTIPIYDIANKQWYLQNTTGDPPPRARSLFCTELASAPDGSSHNIYLYGGYDGTDAEQTPYDDVYILSLPSFTWFRAYTGSPRHGRSGHQCIKVFPDQMLVLGGRFKDPTVCLDGGVVQVFNLNTLQFQNSYSPDTWSDYRVPKKVVDRLGGSSRGGASRTAPDEWSDQRLASLFNSTYTKTITTWYPYRNVKGTPHSSNNTADAKQSSHSRWLVPVLLAVLIPVAAANGLLAIMCVRRRIKSTKGIKGESQPRPSCPAEADSTPVERDPEKPSPPTLQNQRSIEPPQPSLPSLPELPADNERCLVSGSTDSGFSITPTPTSYYASTRPEAGEIVISPASEEGG</sequence>
<reference evidence="5 6" key="1">
    <citation type="submission" date="2019-08" db="EMBL/GenBank/DDBJ databases">
        <title>The genome sequence of a newly discovered highly antifungal drug resistant Aspergillus species, Aspergillus tanneri NIH 1004.</title>
        <authorList>
            <person name="Mounaud S."/>
            <person name="Singh I."/>
            <person name="Joardar V."/>
            <person name="Pakala S."/>
            <person name="Pakala S."/>
            <person name="Venepally P."/>
            <person name="Chung J.K."/>
            <person name="Losada L."/>
            <person name="Nierman W.C."/>
        </authorList>
    </citation>
    <scope>NUCLEOTIDE SEQUENCE [LARGE SCALE GENOMIC DNA]</scope>
    <source>
        <strain evidence="5 6">NIH1004</strain>
    </source>
</reference>
<dbReference type="Gene3D" id="2.120.10.80">
    <property type="entry name" value="Kelch-type beta propeller"/>
    <property type="match status" value="1"/>
</dbReference>
<evidence type="ECO:0000256" key="4">
    <source>
        <dbReference type="SAM" id="Phobius"/>
    </source>
</evidence>
<dbReference type="GeneID" id="54334375"/>
<dbReference type="InterPro" id="IPR011043">
    <property type="entry name" value="Gal_Oxase/kelch_b-propeller"/>
</dbReference>
<keyword evidence="4" id="KW-1133">Transmembrane helix</keyword>
<dbReference type="InterPro" id="IPR015915">
    <property type="entry name" value="Kelch-typ_b-propeller"/>
</dbReference>
<feature type="compositionally biased region" description="Polar residues" evidence="3">
    <location>
        <begin position="568"/>
        <end position="586"/>
    </location>
</feature>
<keyword evidence="4" id="KW-0812">Transmembrane</keyword>
<feature type="transmembrane region" description="Helical" evidence="4">
    <location>
        <begin position="474"/>
        <end position="498"/>
    </location>
</feature>
<dbReference type="Proteomes" id="UP000324241">
    <property type="component" value="Unassembled WGS sequence"/>
</dbReference>
<evidence type="ECO:0000313" key="6">
    <source>
        <dbReference type="Proteomes" id="UP000324241"/>
    </source>
</evidence>
<keyword evidence="1" id="KW-0880">Kelch repeat</keyword>
<accession>A0A5M9M454</accession>
<protein>
    <recommendedName>
        <fullName evidence="7">Kelch repeat protein</fullName>
    </recommendedName>
</protein>
<feature type="region of interest" description="Disordered" evidence="3">
    <location>
        <begin position="506"/>
        <end position="605"/>
    </location>
</feature>
<comment type="caution">
    <text evidence="5">The sequence shown here is derived from an EMBL/GenBank/DDBJ whole genome shotgun (WGS) entry which is preliminary data.</text>
</comment>
<keyword evidence="2" id="KW-0677">Repeat</keyword>